<dbReference type="Pfam" id="PF13837">
    <property type="entry name" value="Myb_DNA-bind_4"/>
    <property type="match status" value="1"/>
</dbReference>
<evidence type="ECO:0000313" key="10">
    <source>
        <dbReference type="RefSeq" id="XP_030534276.1"/>
    </source>
</evidence>
<proteinExistence type="predicted"/>
<dbReference type="GO" id="GO:0006355">
    <property type="term" value="P:regulation of DNA-templated transcription"/>
    <property type="evidence" value="ECO:0007669"/>
    <property type="project" value="UniProtKB-ARBA"/>
</dbReference>
<keyword evidence="9" id="KW-1185">Reference proteome</keyword>
<feature type="compositionally biased region" description="Basic residues" evidence="7">
    <location>
        <begin position="71"/>
        <end position="80"/>
    </location>
</feature>
<dbReference type="KEGG" id="rarg:115743574"/>
<feature type="coiled-coil region" evidence="6">
    <location>
        <begin position="293"/>
        <end position="350"/>
    </location>
</feature>
<feature type="region of interest" description="Disordered" evidence="7">
    <location>
        <begin position="41"/>
        <end position="111"/>
    </location>
</feature>
<feature type="region of interest" description="Disordered" evidence="7">
    <location>
        <begin position="212"/>
        <end position="270"/>
    </location>
</feature>
<evidence type="ECO:0000256" key="4">
    <source>
        <dbReference type="ARBA" id="ARBA00023163"/>
    </source>
</evidence>
<dbReference type="InterPro" id="IPR044822">
    <property type="entry name" value="Myb_DNA-bind_4"/>
</dbReference>
<dbReference type="Proteomes" id="UP000827889">
    <property type="component" value="Chromosome 7"/>
</dbReference>
<dbReference type="PROSITE" id="PS50090">
    <property type="entry name" value="MYB_LIKE"/>
    <property type="match status" value="1"/>
</dbReference>
<protein>
    <submittedName>
        <fullName evidence="10">Trihelix transcription factor PTL-like isoform X1</fullName>
    </submittedName>
</protein>
<dbReference type="FunFam" id="1.10.10.60:FF:000342">
    <property type="entry name" value="trihelix transcription factor PTL-like"/>
    <property type="match status" value="1"/>
</dbReference>
<keyword evidence="5" id="KW-0539">Nucleus</keyword>
<feature type="domain" description="Myb-like" evidence="8">
    <location>
        <begin position="102"/>
        <end position="167"/>
    </location>
</feature>
<evidence type="ECO:0000256" key="7">
    <source>
        <dbReference type="SAM" id="MobiDB-lite"/>
    </source>
</evidence>
<organism evidence="9 10">
    <name type="scientific">Rhodamnia argentea</name>
    <dbReference type="NCBI Taxonomy" id="178133"/>
    <lineage>
        <taxon>Eukaryota</taxon>
        <taxon>Viridiplantae</taxon>
        <taxon>Streptophyta</taxon>
        <taxon>Embryophyta</taxon>
        <taxon>Tracheophyta</taxon>
        <taxon>Spermatophyta</taxon>
        <taxon>Magnoliopsida</taxon>
        <taxon>eudicotyledons</taxon>
        <taxon>Gunneridae</taxon>
        <taxon>Pentapetalae</taxon>
        <taxon>rosids</taxon>
        <taxon>malvids</taxon>
        <taxon>Myrtales</taxon>
        <taxon>Myrtaceae</taxon>
        <taxon>Myrtoideae</taxon>
        <taxon>Myrteae</taxon>
        <taxon>Australasian group</taxon>
        <taxon>Rhodamnia</taxon>
    </lineage>
</organism>
<name>A0A8B8PHJ3_9MYRT</name>
<evidence type="ECO:0000256" key="6">
    <source>
        <dbReference type="SAM" id="Coils"/>
    </source>
</evidence>
<dbReference type="OrthoDB" id="1919525at2759"/>
<keyword evidence="6" id="KW-0175">Coiled coil</keyword>
<dbReference type="GO" id="GO:0005634">
    <property type="term" value="C:nucleus"/>
    <property type="evidence" value="ECO:0007669"/>
    <property type="project" value="UniProtKB-SubCell"/>
</dbReference>
<sequence>MEMQDHHHQYTAADLRHLINARPPPPPPTHVQPISPRDLFCGGGGGHRNQPQHLESMMMGGGRLHDSQRQGHSHSHHHRQFGLDHSSPSSAAMAGAAGGSENENGGNGRWPRQETLTLLEIRSRLDSRFKEANQKGPLWDEVSRILSEEHGYQRSGKKCREKFENLYKYYKKTKEGKAGRQDGKHYRFFRQLEALYGENASSNSICQAQSLPHSLHFHPPPNIDDINQDASRHHHPHQLQRPCESLSLSNSSDFGTSSSDDDEEDVSVEKGKKVRRGKRVWKIKIKEFIDSQMRKLAERQEAWLEKMVKALEEKERERELREEEWKQQEMARIERERKFWEKEKAWIEARDATFMDALQKLAGRDLKFVPSPSQLLAAAELQTHQSDGLTKSSKDIDNFKKRNDNLRWCHYPCGSDEVMYNQGGANCEITKEQGPESMTRSVQMNDGSSSPSNSNTGNAMQESCFRFMMVEGDNLWESYGMKLTKGDQN</sequence>
<feature type="compositionally biased region" description="Low complexity" evidence="7">
    <location>
        <begin position="86"/>
        <end position="104"/>
    </location>
</feature>
<evidence type="ECO:0000256" key="5">
    <source>
        <dbReference type="ARBA" id="ARBA00023242"/>
    </source>
</evidence>
<reference evidence="10" key="1">
    <citation type="submission" date="2025-08" db="UniProtKB">
        <authorList>
            <consortium name="RefSeq"/>
        </authorList>
    </citation>
    <scope>IDENTIFICATION</scope>
    <source>
        <tissue evidence="10">Leaf</tissue>
    </source>
</reference>
<keyword evidence="4" id="KW-0804">Transcription</keyword>
<evidence type="ECO:0000259" key="8">
    <source>
        <dbReference type="PROSITE" id="PS50090"/>
    </source>
</evidence>
<feature type="compositionally biased region" description="Low complexity" evidence="7">
    <location>
        <begin position="445"/>
        <end position="458"/>
    </location>
</feature>
<evidence type="ECO:0000256" key="1">
    <source>
        <dbReference type="ARBA" id="ARBA00004123"/>
    </source>
</evidence>
<dbReference type="PANTHER" id="PTHR21654">
    <property type="entry name" value="FI21293P1"/>
    <property type="match status" value="1"/>
</dbReference>
<evidence type="ECO:0000256" key="3">
    <source>
        <dbReference type="ARBA" id="ARBA00023125"/>
    </source>
</evidence>
<evidence type="ECO:0000313" key="9">
    <source>
        <dbReference type="Proteomes" id="UP000827889"/>
    </source>
</evidence>
<comment type="subcellular location">
    <subcellularLocation>
        <location evidence="1">Nucleus</location>
    </subcellularLocation>
</comment>
<dbReference type="InterPro" id="IPR001005">
    <property type="entry name" value="SANT/Myb"/>
</dbReference>
<dbReference type="GO" id="GO:0003677">
    <property type="term" value="F:DNA binding"/>
    <property type="evidence" value="ECO:0007669"/>
    <property type="project" value="UniProtKB-KW"/>
</dbReference>
<keyword evidence="3" id="KW-0238">DNA-binding</keyword>
<feature type="region of interest" description="Disordered" evidence="7">
    <location>
        <begin position="433"/>
        <end position="458"/>
    </location>
</feature>
<evidence type="ECO:0000256" key="2">
    <source>
        <dbReference type="ARBA" id="ARBA00023015"/>
    </source>
</evidence>
<accession>A0A8B8PHJ3</accession>
<dbReference type="PANTHER" id="PTHR21654:SF60">
    <property type="entry name" value="TRIHELIX TRANSCRIPTION FACTOR PTL"/>
    <property type="match status" value="1"/>
</dbReference>
<dbReference type="GeneID" id="115743574"/>
<keyword evidence="2" id="KW-0805">Transcription regulation</keyword>
<dbReference type="CDD" id="cd12203">
    <property type="entry name" value="GT1"/>
    <property type="match status" value="1"/>
</dbReference>
<dbReference type="AlphaFoldDB" id="A0A8B8PHJ3"/>
<dbReference type="Gene3D" id="1.10.10.60">
    <property type="entry name" value="Homeodomain-like"/>
    <property type="match status" value="1"/>
</dbReference>
<feature type="compositionally biased region" description="Low complexity" evidence="7">
    <location>
        <begin position="244"/>
        <end position="258"/>
    </location>
</feature>
<gene>
    <name evidence="10" type="primary">LOC115743574</name>
</gene>
<dbReference type="RefSeq" id="XP_030534276.1">
    <property type="nucleotide sequence ID" value="XM_030678416.2"/>
</dbReference>